<dbReference type="NCBIfam" id="TIGR00236">
    <property type="entry name" value="wecB"/>
    <property type="match status" value="1"/>
</dbReference>
<dbReference type="EMBL" id="VOQQ01000001">
    <property type="protein sequence ID" value="TXC63378.1"/>
    <property type="molecule type" value="Genomic_DNA"/>
</dbReference>
<evidence type="ECO:0000256" key="1">
    <source>
        <dbReference type="RuleBase" id="RU003513"/>
    </source>
</evidence>
<name>A0A5C6TUL5_9SPHN</name>
<dbReference type="SUPFAM" id="SSF53756">
    <property type="entry name" value="UDP-Glycosyltransferase/glycogen phosphorylase"/>
    <property type="match status" value="1"/>
</dbReference>
<evidence type="ECO:0000313" key="3">
    <source>
        <dbReference type="EMBL" id="TXC63378.1"/>
    </source>
</evidence>
<dbReference type="GO" id="GO:0008761">
    <property type="term" value="F:UDP-N-acetylglucosamine 2-epimerase activity"/>
    <property type="evidence" value="ECO:0007669"/>
    <property type="project" value="UniProtKB-EC"/>
</dbReference>
<accession>A0A5C6TUL5</accession>
<reference evidence="3 4" key="1">
    <citation type="journal article" date="2015" name="J. Microbiol.">
        <title>Sphingosinicella ginsenosidimutans sp. nov., with ginsenoside converting activity.</title>
        <authorList>
            <person name="Kim J.K."/>
            <person name="Kang M.S."/>
            <person name="Park S.C."/>
            <person name="Kim K.M."/>
            <person name="Choi K."/>
            <person name="Yoon M.H."/>
            <person name="Im W.T."/>
        </authorList>
    </citation>
    <scope>NUCLEOTIDE SEQUENCE [LARGE SCALE GENOMIC DNA]</scope>
    <source>
        <strain evidence="3 4">BS-11</strain>
    </source>
</reference>
<organism evidence="3 4">
    <name type="scientific">Allosphingosinicella ginsenosidimutans</name>
    <dbReference type="NCBI Taxonomy" id="1176539"/>
    <lineage>
        <taxon>Bacteria</taxon>
        <taxon>Pseudomonadati</taxon>
        <taxon>Pseudomonadota</taxon>
        <taxon>Alphaproteobacteria</taxon>
        <taxon>Sphingomonadales</taxon>
        <taxon>Sphingomonadaceae</taxon>
        <taxon>Allosphingosinicella</taxon>
    </lineage>
</organism>
<gene>
    <name evidence="3" type="ORF">FRZ32_06725</name>
</gene>
<evidence type="ECO:0000313" key="4">
    <source>
        <dbReference type="Proteomes" id="UP000321249"/>
    </source>
</evidence>
<dbReference type="PANTHER" id="PTHR43174">
    <property type="entry name" value="UDP-N-ACETYLGLUCOSAMINE 2-EPIMERASE"/>
    <property type="match status" value="1"/>
</dbReference>
<keyword evidence="4" id="KW-1185">Reference proteome</keyword>
<dbReference type="InterPro" id="IPR029767">
    <property type="entry name" value="WecB-like"/>
</dbReference>
<dbReference type="CDD" id="cd03786">
    <property type="entry name" value="GTB_UDP-GlcNAc_2-Epimerase"/>
    <property type="match status" value="1"/>
</dbReference>
<dbReference type="RefSeq" id="WP_147042788.1">
    <property type="nucleotide sequence ID" value="NZ_BAABIR010000003.1"/>
</dbReference>
<evidence type="ECO:0000259" key="2">
    <source>
        <dbReference type="Pfam" id="PF02350"/>
    </source>
</evidence>
<sequence>MIQRVHLIAAARPNFMKVAPLWHALAGSKDFAPVLIHTGQHYDPNLSDRIFADLRLPEPDHHLGVGSGSHAEQTGRTMIAYEAVLAEDRPDWLIVVGDVNATVAAALVGAKAGVRVVHLEAGLRSRDRRMPEEINRLATDAIADVLWTPSPDADANLVAEGVDPQRISRVGNIMIDSLEMARGEIERADVPGELGLAPGYVAVTLHRPSNVDDPEQLRRLVEALEEVRAFRPVIFPVHPRTAARLEAAGLRARLESSGVRLTEPLPYIRFMSLVTAAAALVTDSGGVQEETTYLGVPCLTLRENTERPITVTEGTNRLVDVETLLPALHGALADPPAGRRPDLWDGQTAARCLEDLRRRGARAS</sequence>
<dbReference type="Gene3D" id="3.40.50.2000">
    <property type="entry name" value="Glycogen Phosphorylase B"/>
    <property type="match status" value="2"/>
</dbReference>
<dbReference type="EC" id="5.1.3.14" evidence="3"/>
<dbReference type="OrthoDB" id="9803238at2"/>
<dbReference type="Pfam" id="PF02350">
    <property type="entry name" value="Epimerase_2"/>
    <property type="match status" value="1"/>
</dbReference>
<dbReference type="Proteomes" id="UP000321249">
    <property type="component" value="Unassembled WGS sequence"/>
</dbReference>
<dbReference type="InterPro" id="IPR003331">
    <property type="entry name" value="UDP_GlcNAc_Epimerase_2_dom"/>
</dbReference>
<comment type="similarity">
    <text evidence="1">Belongs to the UDP-N-acetylglucosamine 2-epimerase family.</text>
</comment>
<dbReference type="AlphaFoldDB" id="A0A5C6TUL5"/>
<feature type="domain" description="UDP-N-acetylglucosamine 2-epimerase" evidence="2">
    <location>
        <begin position="24"/>
        <end position="354"/>
    </location>
</feature>
<dbReference type="PANTHER" id="PTHR43174:SF1">
    <property type="entry name" value="UDP-N-ACETYLGLUCOSAMINE 2-EPIMERASE"/>
    <property type="match status" value="1"/>
</dbReference>
<protein>
    <submittedName>
        <fullName evidence="3">UDP-N-acetylglucosamine 2-epimerase (Non-hydrolyzing)</fullName>
        <ecNumber evidence="3">5.1.3.14</ecNumber>
    </submittedName>
</protein>
<proteinExistence type="inferred from homology"/>
<comment type="caution">
    <text evidence="3">The sequence shown here is derived from an EMBL/GenBank/DDBJ whole genome shotgun (WGS) entry which is preliminary data.</text>
</comment>
<keyword evidence="1 3" id="KW-0413">Isomerase</keyword>